<evidence type="ECO:0000313" key="2">
    <source>
        <dbReference type="Proteomes" id="UP000807306"/>
    </source>
</evidence>
<evidence type="ECO:0000313" key="1">
    <source>
        <dbReference type="EMBL" id="KAF9533844.1"/>
    </source>
</evidence>
<gene>
    <name evidence="1" type="ORF">CPB83DRAFT_411769</name>
</gene>
<comment type="caution">
    <text evidence="1">The sequence shown here is derived from an EMBL/GenBank/DDBJ whole genome shotgun (WGS) entry which is preliminary data.</text>
</comment>
<dbReference type="AlphaFoldDB" id="A0A9P6ESH3"/>
<keyword evidence="2" id="KW-1185">Reference proteome</keyword>
<dbReference type="Proteomes" id="UP000807306">
    <property type="component" value="Unassembled WGS sequence"/>
</dbReference>
<protein>
    <submittedName>
        <fullName evidence="1">Uncharacterized protein</fullName>
    </submittedName>
</protein>
<accession>A0A9P6ESH3</accession>
<dbReference type="EMBL" id="MU157827">
    <property type="protein sequence ID" value="KAF9533844.1"/>
    <property type="molecule type" value="Genomic_DNA"/>
</dbReference>
<reference evidence="1" key="1">
    <citation type="submission" date="2020-11" db="EMBL/GenBank/DDBJ databases">
        <authorList>
            <consortium name="DOE Joint Genome Institute"/>
            <person name="Ahrendt S."/>
            <person name="Riley R."/>
            <person name="Andreopoulos W."/>
            <person name="Labutti K."/>
            <person name="Pangilinan J."/>
            <person name="Ruiz-Duenas F.J."/>
            <person name="Barrasa J.M."/>
            <person name="Sanchez-Garcia M."/>
            <person name="Camarero S."/>
            <person name="Miyauchi S."/>
            <person name="Serrano A."/>
            <person name="Linde D."/>
            <person name="Babiker R."/>
            <person name="Drula E."/>
            <person name="Ayuso-Fernandez I."/>
            <person name="Pacheco R."/>
            <person name="Padilla G."/>
            <person name="Ferreira P."/>
            <person name="Barriuso J."/>
            <person name="Kellner H."/>
            <person name="Castanera R."/>
            <person name="Alfaro M."/>
            <person name="Ramirez L."/>
            <person name="Pisabarro A.G."/>
            <person name="Kuo A."/>
            <person name="Tritt A."/>
            <person name="Lipzen A."/>
            <person name="He G."/>
            <person name="Yan M."/>
            <person name="Ng V."/>
            <person name="Cullen D."/>
            <person name="Martin F."/>
            <person name="Rosso M.-N."/>
            <person name="Henrissat B."/>
            <person name="Hibbett D."/>
            <person name="Martinez A.T."/>
            <person name="Grigoriev I.V."/>
        </authorList>
    </citation>
    <scope>NUCLEOTIDE SEQUENCE</scope>
    <source>
        <strain evidence="1">CBS 506.95</strain>
    </source>
</reference>
<sequence length="75" mass="8602">MIHVLGRRCLQTFSARPLFLLQAAQSCSHGLRSPRSNIKMKTRNWELPPSFSEEHPVPKALKVYALCTVWQIGRI</sequence>
<name>A0A9P6ESH3_9AGAR</name>
<dbReference type="PROSITE" id="PS51257">
    <property type="entry name" value="PROKAR_LIPOPROTEIN"/>
    <property type="match status" value="1"/>
</dbReference>
<proteinExistence type="predicted"/>
<organism evidence="1 2">
    <name type="scientific">Crepidotus variabilis</name>
    <dbReference type="NCBI Taxonomy" id="179855"/>
    <lineage>
        <taxon>Eukaryota</taxon>
        <taxon>Fungi</taxon>
        <taxon>Dikarya</taxon>
        <taxon>Basidiomycota</taxon>
        <taxon>Agaricomycotina</taxon>
        <taxon>Agaricomycetes</taxon>
        <taxon>Agaricomycetidae</taxon>
        <taxon>Agaricales</taxon>
        <taxon>Agaricineae</taxon>
        <taxon>Crepidotaceae</taxon>
        <taxon>Crepidotus</taxon>
    </lineage>
</organism>